<feature type="transmembrane region" description="Helical" evidence="1">
    <location>
        <begin position="149"/>
        <end position="171"/>
    </location>
</feature>
<feature type="transmembrane region" description="Helical" evidence="1">
    <location>
        <begin position="216"/>
        <end position="237"/>
    </location>
</feature>
<proteinExistence type="predicted"/>
<gene>
    <name evidence="2" type="ORF">BU16DRAFT_619202</name>
</gene>
<evidence type="ECO:0000256" key="1">
    <source>
        <dbReference type="SAM" id="Phobius"/>
    </source>
</evidence>
<feature type="transmembrane region" description="Helical" evidence="1">
    <location>
        <begin position="110"/>
        <end position="129"/>
    </location>
</feature>
<evidence type="ECO:0000313" key="2">
    <source>
        <dbReference type="EMBL" id="KAF2494010.1"/>
    </source>
</evidence>
<evidence type="ECO:0008006" key="4">
    <source>
        <dbReference type="Google" id="ProtNLM"/>
    </source>
</evidence>
<keyword evidence="3" id="KW-1185">Reference proteome</keyword>
<reference evidence="2" key="1">
    <citation type="journal article" date="2020" name="Stud. Mycol.">
        <title>101 Dothideomycetes genomes: a test case for predicting lifestyles and emergence of pathogens.</title>
        <authorList>
            <person name="Haridas S."/>
            <person name="Albert R."/>
            <person name="Binder M."/>
            <person name="Bloem J."/>
            <person name="Labutti K."/>
            <person name="Salamov A."/>
            <person name="Andreopoulos B."/>
            <person name="Baker S."/>
            <person name="Barry K."/>
            <person name="Bills G."/>
            <person name="Bluhm B."/>
            <person name="Cannon C."/>
            <person name="Castanera R."/>
            <person name="Culley D."/>
            <person name="Daum C."/>
            <person name="Ezra D."/>
            <person name="Gonzalez J."/>
            <person name="Henrissat B."/>
            <person name="Kuo A."/>
            <person name="Liang C."/>
            <person name="Lipzen A."/>
            <person name="Lutzoni F."/>
            <person name="Magnuson J."/>
            <person name="Mondo S."/>
            <person name="Nolan M."/>
            <person name="Ohm R."/>
            <person name="Pangilinan J."/>
            <person name="Park H.-J."/>
            <person name="Ramirez L."/>
            <person name="Alfaro M."/>
            <person name="Sun H."/>
            <person name="Tritt A."/>
            <person name="Yoshinaga Y."/>
            <person name="Zwiers L.-H."/>
            <person name="Turgeon B."/>
            <person name="Goodwin S."/>
            <person name="Spatafora J."/>
            <person name="Crous P."/>
            <person name="Grigoriev I."/>
        </authorList>
    </citation>
    <scope>NUCLEOTIDE SEQUENCE</scope>
    <source>
        <strain evidence="2">CBS 269.34</strain>
    </source>
</reference>
<dbReference type="OrthoDB" id="3449024at2759"/>
<organism evidence="2 3">
    <name type="scientific">Lophium mytilinum</name>
    <dbReference type="NCBI Taxonomy" id="390894"/>
    <lineage>
        <taxon>Eukaryota</taxon>
        <taxon>Fungi</taxon>
        <taxon>Dikarya</taxon>
        <taxon>Ascomycota</taxon>
        <taxon>Pezizomycotina</taxon>
        <taxon>Dothideomycetes</taxon>
        <taxon>Pleosporomycetidae</taxon>
        <taxon>Mytilinidiales</taxon>
        <taxon>Mytilinidiaceae</taxon>
        <taxon>Lophium</taxon>
    </lineage>
</organism>
<feature type="transmembrane region" description="Helical" evidence="1">
    <location>
        <begin position="21"/>
        <end position="43"/>
    </location>
</feature>
<name>A0A6A6QPS9_9PEZI</name>
<keyword evidence="1" id="KW-0812">Transmembrane</keyword>
<dbReference type="AlphaFoldDB" id="A0A6A6QPS9"/>
<sequence length="261" mass="28599">MPSRSQISARYSRTTLGSKKTFEYACVGAGVATNILFFVGLLAGSMMPPLAPAHTAEEVVSHYKRHLTGIRVLATLVLWSGPLYVMWTAVCSSQMKRIPGVPHAVTATQLASGALGAVGFYAPAILFATTAYRPERPPEITMALNDLSWIFTVFGFTPVVTQNVAFGWAILADLRPKPLFPRWLGWMNVILPFGLSPGMGLHFVHHGPIAWNGWVTFWLGFVWFGGLTGANIMYLILAIGNDMERDAVEEVVVEDVTKRNC</sequence>
<dbReference type="EMBL" id="MU004191">
    <property type="protein sequence ID" value="KAF2494010.1"/>
    <property type="molecule type" value="Genomic_DNA"/>
</dbReference>
<keyword evidence="1" id="KW-0472">Membrane</keyword>
<dbReference type="Proteomes" id="UP000799750">
    <property type="component" value="Unassembled WGS sequence"/>
</dbReference>
<feature type="transmembrane region" description="Helical" evidence="1">
    <location>
        <begin position="70"/>
        <end position="90"/>
    </location>
</feature>
<accession>A0A6A6QPS9</accession>
<feature type="transmembrane region" description="Helical" evidence="1">
    <location>
        <begin position="183"/>
        <end position="204"/>
    </location>
</feature>
<keyword evidence="1" id="KW-1133">Transmembrane helix</keyword>
<evidence type="ECO:0000313" key="3">
    <source>
        <dbReference type="Proteomes" id="UP000799750"/>
    </source>
</evidence>
<protein>
    <recommendedName>
        <fullName evidence="4">Integral membrane protein</fullName>
    </recommendedName>
</protein>